<comment type="caution">
    <text evidence="6">The sequence shown here is derived from an EMBL/GenBank/DDBJ whole genome shotgun (WGS) entry which is preliminary data.</text>
</comment>
<dbReference type="PANTHER" id="PTHR38099:SF1">
    <property type="entry name" value="LARGE RIBOSOMAL RNA SUBUNIT ACCUMULATION PROTEIN YCED"/>
    <property type="match status" value="1"/>
</dbReference>
<dbReference type="PANTHER" id="PTHR38099">
    <property type="entry name" value="LARGE RIBOSOMAL RNA SUBUNIT ACCUMULATION PROTEIN YCED"/>
    <property type="match status" value="1"/>
</dbReference>
<sequence length="232" mass="25892">MRWMPEPDGVCGYQCWALVFWQAAGVITIWSNNDYAQFEFILTEINLVDIIPRLMQRSLPDTVDLWRLAAENGQINGTMALGALPRLAAVPNHADGTVMVMLTARMDNQGRRFVEGEVHAEIELVCQRCLGTLVLPLVAKVSLMLTRSESKAEAALPEGYEALLIGEKRTRVTDLVEDELLLALPQIPRHNDLRECQANGYVVSLDGAMPDMKPHHAFAELASLLRDSKRNN</sequence>
<organism evidence="6 7">
    <name type="scientific">Candidatus Contendibacter odensensis</name>
    <dbReference type="NCBI Taxonomy" id="1400860"/>
    <lineage>
        <taxon>Bacteria</taxon>
        <taxon>Pseudomonadati</taxon>
        <taxon>Pseudomonadota</taxon>
        <taxon>Gammaproteobacteria</taxon>
        <taxon>Candidatus Competibacteraceae</taxon>
        <taxon>Candidatus Contendibacter</taxon>
    </lineage>
</organism>
<reference evidence="6 7" key="1">
    <citation type="submission" date="2017-10" db="EMBL/GenBank/DDBJ databases">
        <title>Novel microbial diversity and functional potential in the marine mammal oral microbiome.</title>
        <authorList>
            <person name="Dudek N.K."/>
            <person name="Sun C.L."/>
            <person name="Burstein D."/>
            <person name="Kantor R.S."/>
            <person name="Aliaga Goltsman D.S."/>
            <person name="Bik E.M."/>
            <person name="Thomas B.C."/>
            <person name="Banfield J.F."/>
            <person name="Relman D.A."/>
        </authorList>
    </citation>
    <scope>NUCLEOTIDE SEQUENCE [LARGE SCALE GENOMIC DNA]</scope>
    <source>
        <strain evidence="6">DOLJORAL78_50_517</strain>
    </source>
</reference>
<proteinExistence type="inferred from homology"/>
<keyword evidence="4" id="KW-0690">Ribosome biogenesis</keyword>
<evidence type="ECO:0000256" key="2">
    <source>
        <dbReference type="ARBA" id="ARBA00010740"/>
    </source>
</evidence>
<dbReference type="EMBL" id="PDTV01000005">
    <property type="protein sequence ID" value="PIE83325.1"/>
    <property type="molecule type" value="Genomic_DNA"/>
</dbReference>
<evidence type="ECO:0000256" key="3">
    <source>
        <dbReference type="ARBA" id="ARBA00015716"/>
    </source>
</evidence>
<protein>
    <recommendedName>
        <fullName evidence="3">Large ribosomal RNA subunit accumulation protein YceD</fullName>
    </recommendedName>
    <alternativeName>
        <fullName evidence="5">23S rRNA accumulation protein YceD</fullName>
    </alternativeName>
</protein>
<dbReference type="Pfam" id="PF02620">
    <property type="entry name" value="YceD"/>
    <property type="match status" value="1"/>
</dbReference>
<comment type="similarity">
    <text evidence="2">Belongs to the DUF177 domain family.</text>
</comment>
<evidence type="ECO:0000256" key="4">
    <source>
        <dbReference type="ARBA" id="ARBA00022517"/>
    </source>
</evidence>
<accession>A0A2G6PFJ7</accession>
<evidence type="ECO:0000256" key="5">
    <source>
        <dbReference type="ARBA" id="ARBA00031841"/>
    </source>
</evidence>
<gene>
    <name evidence="6" type="ORF">CSA09_02315</name>
</gene>
<dbReference type="GO" id="GO:0005829">
    <property type="term" value="C:cytosol"/>
    <property type="evidence" value="ECO:0007669"/>
    <property type="project" value="TreeGrafter"/>
</dbReference>
<name>A0A2G6PFJ7_9GAMM</name>
<dbReference type="InterPro" id="IPR039255">
    <property type="entry name" value="YceD_bac"/>
</dbReference>
<evidence type="ECO:0000313" key="6">
    <source>
        <dbReference type="EMBL" id="PIE83325.1"/>
    </source>
</evidence>
<dbReference type="AlphaFoldDB" id="A0A2G6PFJ7"/>
<dbReference type="InterPro" id="IPR003772">
    <property type="entry name" value="YceD"/>
</dbReference>
<evidence type="ECO:0000313" key="7">
    <source>
        <dbReference type="Proteomes" id="UP000229278"/>
    </source>
</evidence>
<evidence type="ECO:0000256" key="1">
    <source>
        <dbReference type="ARBA" id="ARBA00002868"/>
    </source>
</evidence>
<dbReference type="Proteomes" id="UP000229278">
    <property type="component" value="Unassembled WGS sequence"/>
</dbReference>
<comment type="function">
    <text evidence="1">Plays a role in synthesis, processing and/or stability of 23S rRNA.</text>
</comment>
<dbReference type="GO" id="GO:0042254">
    <property type="term" value="P:ribosome biogenesis"/>
    <property type="evidence" value="ECO:0007669"/>
    <property type="project" value="UniProtKB-KW"/>
</dbReference>